<dbReference type="OrthoDB" id="9806229at2"/>
<dbReference type="Proteomes" id="UP000197174">
    <property type="component" value="Unassembled WGS sequence"/>
</dbReference>
<dbReference type="CDD" id="cd02199">
    <property type="entry name" value="YjgF_YER057c_UK114_like_1"/>
    <property type="match status" value="1"/>
</dbReference>
<name>A0A246RRA5_9ACTN</name>
<evidence type="ECO:0000259" key="1">
    <source>
        <dbReference type="Pfam" id="PF14588"/>
    </source>
</evidence>
<sequence>MEIEKKIAELGLELPVLPEKPGTRRVRAVRTGNLVHLAGHGPFHEGGYPFKGPVGVTIGVAEARAATRYNALALLSSLRQEIGDLDDVVRIVKINAYVYGEPGFNKPSVVAEGCSDLLIDLYGERGRHARSAVTVAALTLDICCETEMIVEVRPLQS</sequence>
<evidence type="ECO:0000313" key="3">
    <source>
        <dbReference type="Proteomes" id="UP000197174"/>
    </source>
</evidence>
<dbReference type="AlphaFoldDB" id="A0A246RRA5"/>
<dbReference type="Pfam" id="PF14588">
    <property type="entry name" value="YjgF_endoribonc"/>
    <property type="match status" value="1"/>
</dbReference>
<evidence type="ECO:0000313" key="2">
    <source>
        <dbReference type="EMBL" id="OWV09529.1"/>
    </source>
</evidence>
<reference evidence="2 3" key="1">
    <citation type="submission" date="2017-03" db="EMBL/GenBank/DDBJ databases">
        <title>Whole genome sequence of Micromonospora wenchangensis, isolated from mangrove soil.</title>
        <authorList>
            <person name="Yang H."/>
        </authorList>
    </citation>
    <scope>NUCLEOTIDE SEQUENCE [LARGE SCALE GENOMIC DNA]</scope>
    <source>
        <strain evidence="2 3">CCTCC AA 2012002</strain>
    </source>
</reference>
<dbReference type="InterPro" id="IPR013813">
    <property type="entry name" value="Endoribo_LPSP/chorism_mut-like"/>
</dbReference>
<dbReference type="EMBL" id="MZMV01000011">
    <property type="protein sequence ID" value="OWV09529.1"/>
    <property type="molecule type" value="Genomic_DNA"/>
</dbReference>
<dbReference type="PANTHER" id="PTHR43760">
    <property type="entry name" value="ENDORIBONUCLEASE-RELATED"/>
    <property type="match status" value="1"/>
</dbReference>
<protein>
    <recommendedName>
        <fullName evidence="1">Endoribonuclease L-PSP/chorismate mutase-like domain-containing protein</fullName>
    </recommendedName>
</protein>
<dbReference type="SUPFAM" id="SSF55298">
    <property type="entry name" value="YjgF-like"/>
    <property type="match status" value="1"/>
</dbReference>
<organism evidence="2 3">
    <name type="scientific">Micromonospora wenchangensis</name>
    <dbReference type="NCBI Taxonomy" id="1185415"/>
    <lineage>
        <taxon>Bacteria</taxon>
        <taxon>Bacillati</taxon>
        <taxon>Actinomycetota</taxon>
        <taxon>Actinomycetes</taxon>
        <taxon>Micromonosporales</taxon>
        <taxon>Micromonosporaceae</taxon>
        <taxon>Micromonospora</taxon>
    </lineage>
</organism>
<feature type="domain" description="Endoribonuclease L-PSP/chorismate mutase-like" evidence="1">
    <location>
        <begin position="6"/>
        <end position="149"/>
    </location>
</feature>
<dbReference type="InterPro" id="IPR035959">
    <property type="entry name" value="RutC-like_sf"/>
</dbReference>
<proteinExistence type="predicted"/>
<accession>A0A246RRA5</accession>
<keyword evidence="3" id="KW-1185">Reference proteome</keyword>
<dbReference type="Gene3D" id="3.30.1330.40">
    <property type="entry name" value="RutC-like"/>
    <property type="match status" value="1"/>
</dbReference>
<comment type="caution">
    <text evidence="2">The sequence shown here is derived from an EMBL/GenBank/DDBJ whole genome shotgun (WGS) entry which is preliminary data.</text>
</comment>
<gene>
    <name evidence="2" type="ORF">B5D80_09020</name>
</gene>
<dbReference type="RefSeq" id="WP_088643340.1">
    <property type="nucleotide sequence ID" value="NZ_CBDRBW010000027.1"/>
</dbReference>
<dbReference type="PANTHER" id="PTHR43760:SF1">
    <property type="entry name" value="ENDORIBONUCLEASE L-PSP_CHORISMATE MUTASE-LIKE DOMAIN-CONTAINING PROTEIN"/>
    <property type="match status" value="1"/>
</dbReference>